<dbReference type="InterPro" id="IPR029063">
    <property type="entry name" value="SAM-dependent_MTases_sf"/>
</dbReference>
<proteinExistence type="predicted"/>
<comment type="caution">
    <text evidence="5">The sequence shown here is derived from an EMBL/GenBank/DDBJ whole genome shotgun (WGS) entry which is preliminary data.</text>
</comment>
<reference evidence="5 6" key="1">
    <citation type="submission" date="2024-02" db="EMBL/GenBank/DDBJ databases">
        <title>Genome analysis and characterization of Microbaculum marinisediminis sp. nov., isolated from marine sediment.</title>
        <authorList>
            <person name="Du Z.-J."/>
            <person name="Ye Y.-Q."/>
            <person name="Zhang Z.-R."/>
            <person name="Yuan S.-M."/>
            <person name="Zhang X.-Y."/>
        </authorList>
    </citation>
    <scope>NUCLEOTIDE SEQUENCE [LARGE SCALE GENOMIC DNA]</scope>
    <source>
        <strain evidence="5 6">SDUM1044001</strain>
    </source>
</reference>
<keyword evidence="2 5" id="KW-0808">Transferase</keyword>
<sequence length="281" mass="31972">MLVGAPAQAQQGNKTWWTENTMSYDWTDKVEKEQFSPEWFAEIDQRFIASARHFAHDKQPFDRIIPFEELSGKKVLEVGCGMGLHTELMARAGADVTALDISPKSVEATRTRLRQKGLDAEVSELDAEHLQAIDEFDFIWSWGVIHHSARTGVVLRNLIGALKPGGELRFMVYNLEGMQAYTVIATRYLAGFWFGKSLDEQLWRSTDGFLARYFTRDSISNLCRTFTDDVEVSLCGLEADAVPLPRRLRALVLPLLSDSYIARKVHERGTFLFVKVRKPRV</sequence>
<dbReference type="Pfam" id="PF13649">
    <property type="entry name" value="Methyltransf_25"/>
    <property type="match status" value="1"/>
</dbReference>
<keyword evidence="3" id="KW-0949">S-adenosyl-L-methionine</keyword>
<dbReference type="GO" id="GO:0032259">
    <property type="term" value="P:methylation"/>
    <property type="evidence" value="ECO:0007669"/>
    <property type="project" value="UniProtKB-KW"/>
</dbReference>
<name>A0AAW9RGQ7_9HYPH</name>
<evidence type="ECO:0000256" key="3">
    <source>
        <dbReference type="ARBA" id="ARBA00022691"/>
    </source>
</evidence>
<evidence type="ECO:0000313" key="6">
    <source>
        <dbReference type="Proteomes" id="UP001378188"/>
    </source>
</evidence>
<dbReference type="CDD" id="cd02440">
    <property type="entry name" value="AdoMet_MTases"/>
    <property type="match status" value="1"/>
</dbReference>
<evidence type="ECO:0000313" key="5">
    <source>
        <dbReference type="EMBL" id="MEJ8572847.1"/>
    </source>
</evidence>
<evidence type="ECO:0000259" key="4">
    <source>
        <dbReference type="Pfam" id="PF13649"/>
    </source>
</evidence>
<gene>
    <name evidence="5" type="ORF">V3328_15255</name>
</gene>
<evidence type="ECO:0000256" key="1">
    <source>
        <dbReference type="ARBA" id="ARBA00022603"/>
    </source>
</evidence>
<evidence type="ECO:0000256" key="2">
    <source>
        <dbReference type="ARBA" id="ARBA00022679"/>
    </source>
</evidence>
<dbReference type="GO" id="GO:0008168">
    <property type="term" value="F:methyltransferase activity"/>
    <property type="evidence" value="ECO:0007669"/>
    <property type="project" value="UniProtKB-KW"/>
</dbReference>
<dbReference type="RefSeq" id="WP_340330546.1">
    <property type="nucleotide sequence ID" value="NZ_JAZHOF010000006.1"/>
</dbReference>
<dbReference type="InterPro" id="IPR041698">
    <property type="entry name" value="Methyltransf_25"/>
</dbReference>
<keyword evidence="1 5" id="KW-0489">Methyltransferase</keyword>
<keyword evidence="6" id="KW-1185">Reference proteome</keyword>
<dbReference type="Gene3D" id="3.40.50.150">
    <property type="entry name" value="Vaccinia Virus protein VP39"/>
    <property type="match status" value="1"/>
</dbReference>
<dbReference type="EC" id="2.1.1.-" evidence="5"/>
<dbReference type="PANTHER" id="PTHR43464:SF19">
    <property type="entry name" value="UBIQUINONE BIOSYNTHESIS O-METHYLTRANSFERASE, MITOCHONDRIAL"/>
    <property type="match status" value="1"/>
</dbReference>
<accession>A0AAW9RGQ7</accession>
<organism evidence="5 6">
    <name type="scientific">Microbaculum marinum</name>
    <dbReference type="NCBI Taxonomy" id="1764581"/>
    <lineage>
        <taxon>Bacteria</taxon>
        <taxon>Pseudomonadati</taxon>
        <taxon>Pseudomonadota</taxon>
        <taxon>Alphaproteobacteria</taxon>
        <taxon>Hyphomicrobiales</taxon>
        <taxon>Tepidamorphaceae</taxon>
        <taxon>Microbaculum</taxon>
    </lineage>
</organism>
<dbReference type="EMBL" id="JAZHOF010000006">
    <property type="protein sequence ID" value="MEJ8572847.1"/>
    <property type="molecule type" value="Genomic_DNA"/>
</dbReference>
<feature type="domain" description="Methyltransferase" evidence="4">
    <location>
        <begin position="75"/>
        <end position="166"/>
    </location>
</feature>
<dbReference type="Proteomes" id="UP001378188">
    <property type="component" value="Unassembled WGS sequence"/>
</dbReference>
<dbReference type="SUPFAM" id="SSF53335">
    <property type="entry name" value="S-adenosyl-L-methionine-dependent methyltransferases"/>
    <property type="match status" value="1"/>
</dbReference>
<protein>
    <submittedName>
        <fullName evidence="5">Class I SAM-dependent methyltransferase</fullName>
        <ecNumber evidence="5">2.1.1.-</ecNumber>
    </submittedName>
</protein>
<dbReference type="PANTHER" id="PTHR43464">
    <property type="entry name" value="METHYLTRANSFERASE"/>
    <property type="match status" value="1"/>
</dbReference>
<dbReference type="AlphaFoldDB" id="A0AAW9RGQ7"/>